<comment type="subcellular location">
    <subcellularLocation>
        <location evidence="1">Nucleus</location>
    </subcellularLocation>
</comment>
<feature type="domain" description="ERCC1-like central" evidence="7">
    <location>
        <begin position="7"/>
        <end position="122"/>
    </location>
</feature>
<evidence type="ECO:0000256" key="3">
    <source>
        <dbReference type="ARBA" id="ARBA00022763"/>
    </source>
</evidence>
<organism evidence="8">
    <name type="scientific">Paramoeba aestuarina</name>
    <dbReference type="NCBI Taxonomy" id="180227"/>
    <lineage>
        <taxon>Eukaryota</taxon>
        <taxon>Amoebozoa</taxon>
        <taxon>Discosea</taxon>
        <taxon>Flabellinia</taxon>
        <taxon>Dactylopodida</taxon>
        <taxon>Paramoebidae</taxon>
        <taxon>Paramoeba</taxon>
    </lineage>
</organism>
<accession>A0A7S4NQQ0</accession>
<keyword evidence="3" id="KW-0227">DNA damage</keyword>
<name>A0A7S4NQQ0_9EUKA</name>
<dbReference type="Pfam" id="PF03834">
    <property type="entry name" value="Rad10"/>
    <property type="match status" value="1"/>
</dbReference>
<evidence type="ECO:0000256" key="1">
    <source>
        <dbReference type="ARBA" id="ARBA00004123"/>
    </source>
</evidence>
<dbReference type="GO" id="GO:0006302">
    <property type="term" value="P:double-strand break repair"/>
    <property type="evidence" value="ECO:0007669"/>
    <property type="project" value="UniProtKB-ARBA"/>
</dbReference>
<keyword evidence="5" id="KW-0234">DNA repair</keyword>
<dbReference type="Gene3D" id="3.40.50.10130">
    <property type="match status" value="1"/>
</dbReference>
<dbReference type="SUPFAM" id="SSF52980">
    <property type="entry name" value="Restriction endonuclease-like"/>
    <property type="match status" value="1"/>
</dbReference>
<dbReference type="InterPro" id="IPR011335">
    <property type="entry name" value="Restrct_endonuc-II-like"/>
</dbReference>
<dbReference type="PANTHER" id="PTHR12749:SF0">
    <property type="entry name" value="DNA EXCISION REPAIR PROTEIN ERCC-1"/>
    <property type="match status" value="1"/>
</dbReference>
<proteinExistence type="inferred from homology"/>
<evidence type="ECO:0000256" key="6">
    <source>
        <dbReference type="ARBA" id="ARBA00023242"/>
    </source>
</evidence>
<dbReference type="GO" id="GO:0070914">
    <property type="term" value="P:UV-damage excision repair"/>
    <property type="evidence" value="ECO:0007669"/>
    <property type="project" value="TreeGrafter"/>
</dbReference>
<evidence type="ECO:0000256" key="2">
    <source>
        <dbReference type="ARBA" id="ARBA00008283"/>
    </source>
</evidence>
<comment type="similarity">
    <text evidence="2">Belongs to the ERCC1/RAD10/SWI10 family.</text>
</comment>
<evidence type="ECO:0000256" key="4">
    <source>
        <dbReference type="ARBA" id="ARBA00023125"/>
    </source>
</evidence>
<dbReference type="PANTHER" id="PTHR12749">
    <property type="entry name" value="EXCISION REPAIR CROSS-COMPLEMENTING 1 ERCC1"/>
    <property type="match status" value="1"/>
</dbReference>
<dbReference type="InterPro" id="IPR047260">
    <property type="entry name" value="ERCC1-like_central_dom"/>
</dbReference>
<keyword evidence="4" id="KW-0238">DNA-binding</keyword>
<dbReference type="GO" id="GO:0003684">
    <property type="term" value="F:damaged DNA binding"/>
    <property type="evidence" value="ECO:0007669"/>
    <property type="project" value="InterPro"/>
</dbReference>
<dbReference type="InterPro" id="IPR004579">
    <property type="entry name" value="ERCC1/RAD10/SWI10"/>
</dbReference>
<dbReference type="GO" id="GO:0003697">
    <property type="term" value="F:single-stranded DNA binding"/>
    <property type="evidence" value="ECO:0007669"/>
    <property type="project" value="TreeGrafter"/>
</dbReference>
<sequence>MSMITDLIVNYRQRGNAVLKHLDTCHKWTYGTTRADYEYRGTVIIIYIQLRYLLSHSDYLENRLSEFYGKSEDITRICLCFNDMNDSADKLMVKVNILCLRYDFSLLCAWSLADCAKYFSAFGRENHLELQRNLQNAQRQQLPLPKIKGLLAEKEIRQALLTKRTLAELFRSSEHDLSLIPGIRSAKSKILWKIFHSPLGQLSQDATVDEKNSEKHIPFDDESFLESFGTQIKS</sequence>
<dbReference type="AlphaFoldDB" id="A0A7S4NQQ0"/>
<keyword evidence="6" id="KW-0539">Nucleus</keyword>
<reference evidence="8" key="1">
    <citation type="submission" date="2021-01" db="EMBL/GenBank/DDBJ databases">
        <authorList>
            <person name="Corre E."/>
            <person name="Pelletier E."/>
            <person name="Niang G."/>
            <person name="Scheremetjew M."/>
            <person name="Finn R."/>
            <person name="Kale V."/>
            <person name="Holt S."/>
            <person name="Cochrane G."/>
            <person name="Meng A."/>
            <person name="Brown T."/>
            <person name="Cohen L."/>
        </authorList>
    </citation>
    <scope>NUCLEOTIDE SEQUENCE</scope>
    <source>
        <strain evidence="8">SoJaBio B1-5/56/2</strain>
    </source>
</reference>
<dbReference type="GO" id="GO:0006312">
    <property type="term" value="P:mitotic recombination"/>
    <property type="evidence" value="ECO:0007669"/>
    <property type="project" value="TreeGrafter"/>
</dbReference>
<protein>
    <recommendedName>
        <fullName evidence="7">ERCC1-like central domain-containing protein</fullName>
    </recommendedName>
</protein>
<dbReference type="EMBL" id="HBKR01016078">
    <property type="protein sequence ID" value="CAE2303935.1"/>
    <property type="molecule type" value="Transcribed_RNA"/>
</dbReference>
<dbReference type="GO" id="GO:0000110">
    <property type="term" value="C:nucleotide-excision repair factor 1 complex"/>
    <property type="evidence" value="ECO:0007669"/>
    <property type="project" value="TreeGrafter"/>
</dbReference>
<dbReference type="GO" id="GO:0070522">
    <property type="term" value="C:ERCC4-ERCC1 complex"/>
    <property type="evidence" value="ECO:0007669"/>
    <property type="project" value="TreeGrafter"/>
</dbReference>
<evidence type="ECO:0000259" key="7">
    <source>
        <dbReference type="Pfam" id="PF03834"/>
    </source>
</evidence>
<gene>
    <name evidence="8" type="ORF">NAES01612_LOCUS10644</name>
</gene>
<evidence type="ECO:0000256" key="5">
    <source>
        <dbReference type="ARBA" id="ARBA00023204"/>
    </source>
</evidence>
<evidence type="ECO:0000313" key="8">
    <source>
        <dbReference type="EMBL" id="CAE2303935.1"/>
    </source>
</evidence>